<dbReference type="RefSeq" id="WP_046922369.1">
    <property type="nucleotide sequence ID" value="NZ_AYYL01000007.1"/>
</dbReference>
<sequence length="110" mass="12705">MADKKETMAFLQAVLDNLEECDKKLSSIEDVIQKNAKLLERREALDFSALSSDEAQLVDKINAKYQELMIWTEDQKVDVSREIGRLTQAEQLAKGYVDDKELSSRIELYY</sequence>
<name>A0A1I2QXF9_9LACO</name>
<accession>A0A1I2QXF9</accession>
<reference evidence="2" key="1">
    <citation type="submission" date="2016-10" db="EMBL/GenBank/DDBJ databases">
        <authorList>
            <person name="Varghese N."/>
            <person name="Submissions S."/>
        </authorList>
    </citation>
    <scope>NUCLEOTIDE SEQUENCE [LARGE SCALE GENOMIC DNA]</scope>
    <source>
        <strain evidence="2">DSM 20403</strain>
    </source>
</reference>
<protein>
    <submittedName>
        <fullName evidence="1">Uncharacterized protein</fullName>
    </submittedName>
</protein>
<organism evidence="1 2">
    <name type="scientific">Ligilactobacillus ruminis DSM 20403 = NBRC 102161</name>
    <dbReference type="NCBI Taxonomy" id="1423798"/>
    <lineage>
        <taxon>Bacteria</taxon>
        <taxon>Bacillati</taxon>
        <taxon>Bacillota</taxon>
        <taxon>Bacilli</taxon>
        <taxon>Lactobacillales</taxon>
        <taxon>Lactobacillaceae</taxon>
        <taxon>Ligilactobacillus</taxon>
    </lineage>
</organism>
<proteinExistence type="predicted"/>
<dbReference type="AlphaFoldDB" id="A0A1I2QXF9"/>
<gene>
    <name evidence="1" type="ORF">SAMN02910432_00806</name>
</gene>
<dbReference type="Proteomes" id="UP000182635">
    <property type="component" value="Unassembled WGS sequence"/>
</dbReference>
<dbReference type="EMBL" id="FOPI01000010">
    <property type="protein sequence ID" value="SFG31007.1"/>
    <property type="molecule type" value="Genomic_DNA"/>
</dbReference>
<evidence type="ECO:0000313" key="2">
    <source>
        <dbReference type="Proteomes" id="UP000182635"/>
    </source>
</evidence>
<evidence type="ECO:0000313" key="1">
    <source>
        <dbReference type="EMBL" id="SFG31007.1"/>
    </source>
</evidence>